<comment type="caution">
    <text evidence="1">The sequence shown here is derived from an EMBL/GenBank/DDBJ whole genome shotgun (WGS) entry which is preliminary data.</text>
</comment>
<organism evidence="1 2">
    <name type="scientific">Hypoxylon rubiginosum</name>
    <dbReference type="NCBI Taxonomy" id="110542"/>
    <lineage>
        <taxon>Eukaryota</taxon>
        <taxon>Fungi</taxon>
        <taxon>Dikarya</taxon>
        <taxon>Ascomycota</taxon>
        <taxon>Pezizomycotina</taxon>
        <taxon>Sordariomycetes</taxon>
        <taxon>Xylariomycetidae</taxon>
        <taxon>Xylariales</taxon>
        <taxon>Hypoxylaceae</taxon>
        <taxon>Hypoxylon</taxon>
    </lineage>
</organism>
<protein>
    <submittedName>
        <fullName evidence="1">Glycosyltransferase family 2 protein</fullName>
    </submittedName>
</protein>
<dbReference type="EMBL" id="MU394292">
    <property type="protein sequence ID" value="KAI6090235.1"/>
    <property type="molecule type" value="Genomic_DNA"/>
</dbReference>
<evidence type="ECO:0000313" key="2">
    <source>
        <dbReference type="Proteomes" id="UP001497680"/>
    </source>
</evidence>
<dbReference type="Proteomes" id="UP001497680">
    <property type="component" value="Unassembled WGS sequence"/>
</dbReference>
<accession>A0ACC0DCV3</accession>
<name>A0ACC0DCV3_9PEZI</name>
<keyword evidence="2" id="KW-1185">Reference proteome</keyword>
<sequence>MSSIADSTTFRQRHTLLHQVQNPRSFFRGRSIGHAVRLRMEKDNENEQEQGIIDPDTGCCWNIRMVPPEEEPEFWASSPSRRRATRISHVAGAAPILLFLWSFVRQIQHMSQFIMVPRVMLCMEVARIALGIMDCACRILAAISPVWRPRYRLEGDHVPRIDVIITCCNESLDIIQDTVLGALAVDYPKDSFRIILTDDGASPAVREWAAGLKQTNLYYTARVKQGTGGYKAGNLNHAVGFIEALPGSPADFIAGLDADMIPEKKWLRAVIPHLLLDSKMGVATPTQGFYNIPTGDPLIQMNQVAWCVSDFVRDSLGCAWNSGSGYILRRTALNDIGGFSVGSVTEDVYSSMLMLSKGWSTAYLPESLQFGLIPSSYLGHIKQHTRWNIGGIQLGQNFNFYLSKSHTGQLDWKQRLCGFWCLTSAYSPIFNMLDLLVIPMSWGSGDQTREEMEMMAHFVRISCITNLAHFLHDYGRGWIVGYRNATRESGLQLYMTPYFVITELRSFILPRILGGTEPGFKASGSISDDNYERCASRRSPLARRAKHMILGCGVWYFVLLSVVYLSYAIWQARCIITEATSVGVIYVDGMRVISPEWMRMGWFIPRLLKVLAICSTPLRYMFSPPNDPPRDDLMGERDEKTGARYSTDDARQVKLNPWSVLDFEFLHSVVAVLNLYLLVKTWAI</sequence>
<evidence type="ECO:0000313" key="1">
    <source>
        <dbReference type="EMBL" id="KAI6090235.1"/>
    </source>
</evidence>
<proteinExistence type="predicted"/>
<gene>
    <name evidence="1" type="ORF">F4821DRAFT_256385</name>
</gene>
<reference evidence="1 2" key="1">
    <citation type="journal article" date="2022" name="New Phytol.">
        <title>Ecological generalism drives hyperdiversity of secondary metabolite gene clusters in xylarialean endophytes.</title>
        <authorList>
            <person name="Franco M.E.E."/>
            <person name="Wisecaver J.H."/>
            <person name="Arnold A.E."/>
            <person name="Ju Y.M."/>
            <person name="Slot J.C."/>
            <person name="Ahrendt S."/>
            <person name="Moore L.P."/>
            <person name="Eastman K.E."/>
            <person name="Scott K."/>
            <person name="Konkel Z."/>
            <person name="Mondo S.J."/>
            <person name="Kuo A."/>
            <person name="Hayes R.D."/>
            <person name="Haridas S."/>
            <person name="Andreopoulos B."/>
            <person name="Riley R."/>
            <person name="LaButti K."/>
            <person name="Pangilinan J."/>
            <person name="Lipzen A."/>
            <person name="Amirebrahimi M."/>
            <person name="Yan J."/>
            <person name="Adam C."/>
            <person name="Keymanesh K."/>
            <person name="Ng V."/>
            <person name="Louie K."/>
            <person name="Northen T."/>
            <person name="Drula E."/>
            <person name="Henrissat B."/>
            <person name="Hsieh H.M."/>
            <person name="Youens-Clark K."/>
            <person name="Lutzoni F."/>
            <person name="Miadlikowska J."/>
            <person name="Eastwood D.C."/>
            <person name="Hamelin R.C."/>
            <person name="Grigoriev I.V."/>
            <person name="U'Ren J.M."/>
        </authorList>
    </citation>
    <scope>NUCLEOTIDE SEQUENCE [LARGE SCALE GENOMIC DNA]</scope>
    <source>
        <strain evidence="1 2">ER1909</strain>
    </source>
</reference>